<dbReference type="Proteomes" id="UP000803844">
    <property type="component" value="Unassembled WGS sequence"/>
</dbReference>
<evidence type="ECO:0000313" key="5">
    <source>
        <dbReference type="EMBL" id="KAF3767639.1"/>
    </source>
</evidence>
<organism evidence="5 6">
    <name type="scientific">Cryphonectria parasitica (strain ATCC 38755 / EP155)</name>
    <dbReference type="NCBI Taxonomy" id="660469"/>
    <lineage>
        <taxon>Eukaryota</taxon>
        <taxon>Fungi</taxon>
        <taxon>Dikarya</taxon>
        <taxon>Ascomycota</taxon>
        <taxon>Pezizomycotina</taxon>
        <taxon>Sordariomycetes</taxon>
        <taxon>Sordariomycetidae</taxon>
        <taxon>Diaporthales</taxon>
        <taxon>Cryphonectriaceae</taxon>
        <taxon>Cryphonectria-Endothia species complex</taxon>
        <taxon>Cryphonectria</taxon>
    </lineage>
</organism>
<accession>A0A9P4Y728</accession>
<dbReference type="GO" id="GO:0003700">
    <property type="term" value="F:DNA-binding transcription factor activity"/>
    <property type="evidence" value="ECO:0007669"/>
    <property type="project" value="UniProtKB-UniRule"/>
</dbReference>
<dbReference type="InterPro" id="IPR037141">
    <property type="entry name" value="NDT80_DNA-bd_dom_sf"/>
</dbReference>
<keyword evidence="6" id="KW-1185">Reference proteome</keyword>
<dbReference type="OrthoDB" id="2288358at2759"/>
<sequence length="507" mass="55718">MAHALRNTTLPHPGTQLSTRDVYSPQTPTYSRRTTDHPRSPPYFTPGGLGRHPISSVPSPNLGFTNHPGTMAYSSNQKQQQNIPPLQGMTMHGTLSYSDAPTTHIKPEITGTIDKGFFLADNEWTCYRRNYFSCVCSFHIPPPTHPQATMHFLPTGSSQTYQIAGWAMCISAVVADNDAHTIELVQHTPKRDKGPIAPPDKIRLNPKTSQAAHHPLGHYGGPEMGLVGSSRAYEQSLYGQPMQHQSLHTSLPTEHTFERIQFKQATANNGKRRAAQQYYHLVVELYADIGPQGQGNEQYLKVAHRKSAKMIVRGRSPGHYQSERRTSTSSGPGSGPSGLGTYPSTGSQNFGGNYGNLGSQSIGTSYGGYETRSGDHYRNHSDAIPMEPMLSQEESRSIQEPEKYQYFPTPILEPQQDPRQPIEVFHHPTSRAGDSSLRGLGTGYDLTSKLYAGPLFSDKTVSTGRFEGKTSSSGYYPTMMMPPSAADGSYKQQWRTSVSPLITSSTG</sequence>
<dbReference type="InterPro" id="IPR052605">
    <property type="entry name" value="Fungal_trans_regulator"/>
</dbReference>
<dbReference type="GO" id="GO:0003677">
    <property type="term" value="F:DNA binding"/>
    <property type="evidence" value="ECO:0007669"/>
    <property type="project" value="UniProtKB-KW"/>
</dbReference>
<evidence type="ECO:0000256" key="1">
    <source>
        <dbReference type="ARBA" id="ARBA00023125"/>
    </source>
</evidence>
<feature type="domain" description="NDT80" evidence="4">
    <location>
        <begin position="51"/>
        <end position="324"/>
    </location>
</feature>
<dbReference type="GO" id="GO:0051321">
    <property type="term" value="P:meiotic cell cycle"/>
    <property type="evidence" value="ECO:0007669"/>
    <property type="project" value="TreeGrafter"/>
</dbReference>
<gene>
    <name evidence="5" type="ORF">M406DRAFT_338369</name>
</gene>
<dbReference type="PANTHER" id="PTHR35144:SF2">
    <property type="entry name" value="MEIOSIS-SPECIFIC TRANSCRIPTION FACTOR NDT80"/>
    <property type="match status" value="1"/>
</dbReference>
<evidence type="ECO:0000259" key="4">
    <source>
        <dbReference type="PROSITE" id="PS51517"/>
    </source>
</evidence>
<evidence type="ECO:0000256" key="3">
    <source>
        <dbReference type="SAM" id="MobiDB-lite"/>
    </source>
</evidence>
<feature type="region of interest" description="Disordered" evidence="3">
    <location>
        <begin position="311"/>
        <end position="356"/>
    </location>
</feature>
<dbReference type="AlphaFoldDB" id="A0A9P4Y728"/>
<feature type="region of interest" description="Disordered" evidence="3">
    <location>
        <begin position="485"/>
        <end position="507"/>
    </location>
</feature>
<dbReference type="GeneID" id="63838470"/>
<name>A0A9P4Y728_CRYP1</name>
<feature type="compositionally biased region" description="Polar residues" evidence="3">
    <location>
        <begin position="490"/>
        <end position="507"/>
    </location>
</feature>
<dbReference type="PANTHER" id="PTHR35144">
    <property type="entry name" value="MEIOSIS-SPECIFIC TRANSCRIPTION FACTOR NDT80"/>
    <property type="match status" value="1"/>
</dbReference>
<dbReference type="RefSeq" id="XP_040778600.1">
    <property type="nucleotide sequence ID" value="XM_040921341.1"/>
</dbReference>
<feature type="region of interest" description="Disordered" evidence="3">
    <location>
        <begin position="1"/>
        <end position="57"/>
    </location>
</feature>
<evidence type="ECO:0000313" key="6">
    <source>
        <dbReference type="Proteomes" id="UP000803844"/>
    </source>
</evidence>
<feature type="compositionally biased region" description="Polar residues" evidence="3">
    <location>
        <begin position="1"/>
        <end position="32"/>
    </location>
</feature>
<dbReference type="Pfam" id="PF05224">
    <property type="entry name" value="NDT80_PhoG"/>
    <property type="match status" value="1"/>
</dbReference>
<dbReference type="Gene3D" id="2.60.40.1390">
    <property type="entry name" value="NDT80 DNA-binding domain"/>
    <property type="match status" value="1"/>
</dbReference>
<dbReference type="PROSITE" id="PS51517">
    <property type="entry name" value="NDT80"/>
    <property type="match status" value="1"/>
</dbReference>
<evidence type="ECO:0000256" key="2">
    <source>
        <dbReference type="PROSITE-ProRule" id="PRU00850"/>
    </source>
</evidence>
<reference evidence="5" key="1">
    <citation type="journal article" date="2020" name="Phytopathology">
        <title>Genome sequence of the chestnut blight fungus Cryphonectria parasitica EP155: A fundamental resource for an archetypical invasive plant pathogen.</title>
        <authorList>
            <person name="Crouch J.A."/>
            <person name="Dawe A."/>
            <person name="Aerts A."/>
            <person name="Barry K."/>
            <person name="Churchill A.C.L."/>
            <person name="Grimwood J."/>
            <person name="Hillman B."/>
            <person name="Milgroom M.G."/>
            <person name="Pangilinan J."/>
            <person name="Smith M."/>
            <person name="Salamov A."/>
            <person name="Schmutz J."/>
            <person name="Yadav J."/>
            <person name="Grigoriev I.V."/>
            <person name="Nuss D."/>
        </authorList>
    </citation>
    <scope>NUCLEOTIDE SEQUENCE</scope>
    <source>
        <strain evidence="5">EP155</strain>
    </source>
</reference>
<proteinExistence type="predicted"/>
<dbReference type="SUPFAM" id="SSF49417">
    <property type="entry name" value="p53-like transcription factors"/>
    <property type="match status" value="1"/>
</dbReference>
<dbReference type="EMBL" id="MU032346">
    <property type="protein sequence ID" value="KAF3767639.1"/>
    <property type="molecule type" value="Genomic_DNA"/>
</dbReference>
<protein>
    <submittedName>
        <fullName evidence="5">P53-like transcription factor</fullName>
    </submittedName>
</protein>
<comment type="caution">
    <text evidence="5">The sequence shown here is derived from an EMBL/GenBank/DDBJ whole genome shotgun (WGS) entry which is preliminary data.</text>
</comment>
<feature type="DNA-binding region" description="NDT80" evidence="2">
    <location>
        <begin position="51"/>
        <end position="324"/>
    </location>
</feature>
<dbReference type="GO" id="GO:0045944">
    <property type="term" value="P:positive regulation of transcription by RNA polymerase II"/>
    <property type="evidence" value="ECO:0007669"/>
    <property type="project" value="TreeGrafter"/>
</dbReference>
<dbReference type="InterPro" id="IPR024061">
    <property type="entry name" value="NDT80_DNA-bd_dom"/>
</dbReference>
<keyword evidence="1 2" id="KW-0238">DNA-binding</keyword>
<dbReference type="InterPro" id="IPR008967">
    <property type="entry name" value="p53-like_TF_DNA-bd_sf"/>
</dbReference>
<dbReference type="GO" id="GO:0000228">
    <property type="term" value="C:nuclear chromosome"/>
    <property type="evidence" value="ECO:0007669"/>
    <property type="project" value="TreeGrafter"/>
</dbReference>